<feature type="domain" description="YetF-like N-terminal transmembrane" evidence="9">
    <location>
        <begin position="4"/>
        <end position="78"/>
    </location>
</feature>
<comment type="caution">
    <text evidence="10">The sequence shown here is derived from an EMBL/GenBank/DDBJ whole genome shotgun (WGS) entry which is preliminary data.</text>
</comment>
<keyword evidence="6 7" id="KW-0472">Membrane</keyword>
<evidence type="ECO:0000313" key="11">
    <source>
        <dbReference type="Proteomes" id="UP000297982"/>
    </source>
</evidence>
<keyword evidence="5 7" id="KW-1133">Transmembrane helix</keyword>
<name>A0A4Z0H5R2_9BACI</name>
<evidence type="ECO:0000256" key="4">
    <source>
        <dbReference type="ARBA" id="ARBA00022692"/>
    </source>
</evidence>
<dbReference type="OrthoDB" id="1076133at2"/>
<dbReference type="AlphaFoldDB" id="A0A4Z0H5R2"/>
<evidence type="ECO:0000313" key="10">
    <source>
        <dbReference type="EMBL" id="TGB05194.1"/>
    </source>
</evidence>
<evidence type="ECO:0000259" key="9">
    <source>
        <dbReference type="Pfam" id="PF20730"/>
    </source>
</evidence>
<evidence type="ECO:0000256" key="3">
    <source>
        <dbReference type="ARBA" id="ARBA00022475"/>
    </source>
</evidence>
<gene>
    <name evidence="10" type="ORF">E4663_09455</name>
</gene>
<dbReference type="PANTHER" id="PTHR34582:SF5">
    <property type="entry name" value="UPF0702 TRANSMEMBRANE PROTEIN YETF"/>
    <property type="match status" value="1"/>
</dbReference>
<evidence type="ECO:0000256" key="2">
    <source>
        <dbReference type="ARBA" id="ARBA00006448"/>
    </source>
</evidence>
<dbReference type="RefSeq" id="WP_079480605.1">
    <property type="nucleotide sequence ID" value="NZ_FVYZ01000004.1"/>
</dbReference>
<keyword evidence="11" id="KW-1185">Reference proteome</keyword>
<evidence type="ECO:0000256" key="1">
    <source>
        <dbReference type="ARBA" id="ARBA00004651"/>
    </source>
</evidence>
<sequence length="225" mass="25552">MQFFHIGLETLFGFFALFVLTKVLGKTQITQITAFDFISALVLGELVGNALYDQEIGIKYIAFAILFWGILIYSTEVITEKFKGTRALLEGRPSLIIRKGKIDRESLRKSKLDINQLQHLLRAKDVFSLQEVEFAILETDGTISVLKSFNYQNSTKKDLKLTEEPVPLPVAIISDGEVLWDNLSQANLDEDWLNKQLSKQDFNSAEEVLYGEFQEGNSDLYIIGF</sequence>
<feature type="transmembrane region" description="Helical" evidence="7">
    <location>
        <begin position="6"/>
        <end position="25"/>
    </location>
</feature>
<comment type="subcellular location">
    <subcellularLocation>
        <location evidence="1">Cell membrane</location>
        <topology evidence="1">Multi-pass membrane protein</topology>
    </subcellularLocation>
</comment>
<protein>
    <submittedName>
        <fullName evidence="10">DUF421 domain-containing protein</fullName>
    </submittedName>
</protein>
<keyword evidence="4 7" id="KW-0812">Transmembrane</keyword>
<dbReference type="GO" id="GO:0005886">
    <property type="term" value="C:plasma membrane"/>
    <property type="evidence" value="ECO:0007669"/>
    <property type="project" value="UniProtKB-SubCell"/>
</dbReference>
<accession>A0A4Z0H5R2</accession>
<dbReference type="InterPro" id="IPR048454">
    <property type="entry name" value="YetF_N"/>
</dbReference>
<feature type="domain" description="YetF C-terminal" evidence="8">
    <location>
        <begin position="81"/>
        <end position="213"/>
    </location>
</feature>
<feature type="transmembrane region" description="Helical" evidence="7">
    <location>
        <begin position="32"/>
        <end position="52"/>
    </location>
</feature>
<dbReference type="InterPro" id="IPR007353">
    <property type="entry name" value="DUF421"/>
</dbReference>
<dbReference type="PANTHER" id="PTHR34582">
    <property type="entry name" value="UPF0702 TRANSMEMBRANE PROTEIN YCAP"/>
    <property type="match status" value="1"/>
</dbReference>
<dbReference type="Pfam" id="PF04239">
    <property type="entry name" value="DUF421"/>
    <property type="match status" value="1"/>
</dbReference>
<dbReference type="STRING" id="192814.GCA_900166575_02275"/>
<organism evidence="10 11">
    <name type="scientific">Halobacillus salinus</name>
    <dbReference type="NCBI Taxonomy" id="192814"/>
    <lineage>
        <taxon>Bacteria</taxon>
        <taxon>Bacillati</taxon>
        <taxon>Bacillota</taxon>
        <taxon>Bacilli</taxon>
        <taxon>Bacillales</taxon>
        <taxon>Bacillaceae</taxon>
        <taxon>Halobacillus</taxon>
    </lineage>
</organism>
<keyword evidence="3" id="KW-1003">Cell membrane</keyword>
<dbReference type="InterPro" id="IPR023090">
    <property type="entry name" value="UPF0702_alpha/beta_dom_sf"/>
</dbReference>
<dbReference type="Gene3D" id="3.30.240.20">
    <property type="entry name" value="bsu07140 like domains"/>
    <property type="match status" value="2"/>
</dbReference>
<evidence type="ECO:0000259" key="8">
    <source>
        <dbReference type="Pfam" id="PF04239"/>
    </source>
</evidence>
<dbReference type="Proteomes" id="UP000297982">
    <property type="component" value="Unassembled WGS sequence"/>
</dbReference>
<proteinExistence type="inferred from homology"/>
<dbReference type="Pfam" id="PF20730">
    <property type="entry name" value="YetF_N"/>
    <property type="match status" value="1"/>
</dbReference>
<dbReference type="EMBL" id="SRJC01000001">
    <property type="protein sequence ID" value="TGB05194.1"/>
    <property type="molecule type" value="Genomic_DNA"/>
</dbReference>
<evidence type="ECO:0000256" key="5">
    <source>
        <dbReference type="ARBA" id="ARBA00022989"/>
    </source>
</evidence>
<comment type="similarity">
    <text evidence="2">Belongs to the UPF0702 family.</text>
</comment>
<evidence type="ECO:0000256" key="6">
    <source>
        <dbReference type="ARBA" id="ARBA00023136"/>
    </source>
</evidence>
<evidence type="ECO:0000256" key="7">
    <source>
        <dbReference type="SAM" id="Phobius"/>
    </source>
</evidence>
<feature type="transmembrane region" description="Helical" evidence="7">
    <location>
        <begin position="58"/>
        <end position="78"/>
    </location>
</feature>
<reference evidence="10 11" key="1">
    <citation type="journal article" date="2003" name="Int. J. Syst. Evol. Microbiol.">
        <title>Halobacillus salinus sp. nov., isolated from a salt lake on the coast of the East Sea in Korea.</title>
        <authorList>
            <person name="Yoon J.H."/>
            <person name="Kang K.H."/>
            <person name="Park Y.H."/>
        </authorList>
    </citation>
    <scope>NUCLEOTIDE SEQUENCE [LARGE SCALE GENOMIC DNA]</scope>
    <source>
        <strain evidence="10 11">HSL-3</strain>
    </source>
</reference>